<protein>
    <submittedName>
        <fullName evidence="6">Uncharacterized protein</fullName>
    </submittedName>
</protein>
<evidence type="ECO:0000256" key="5">
    <source>
        <dbReference type="SAM" id="MobiDB-lite"/>
    </source>
</evidence>
<dbReference type="InterPro" id="IPR050604">
    <property type="entry name" value="PDZ-LIM_domain"/>
</dbReference>
<reference evidence="6" key="3">
    <citation type="submission" date="2025-09" db="UniProtKB">
        <authorList>
            <consortium name="Ensembl"/>
        </authorList>
    </citation>
    <scope>IDENTIFICATION</scope>
</reference>
<feature type="compositionally biased region" description="Polar residues" evidence="5">
    <location>
        <begin position="37"/>
        <end position="63"/>
    </location>
</feature>
<reference evidence="7" key="1">
    <citation type="submission" date="2018-06" db="EMBL/GenBank/DDBJ databases">
        <title>Genome assembly of Danube salmon.</title>
        <authorList>
            <person name="Macqueen D.J."/>
            <person name="Gundappa M.K."/>
        </authorList>
    </citation>
    <scope>NUCLEOTIDE SEQUENCE [LARGE SCALE GENOMIC DNA]</scope>
</reference>
<dbReference type="AlphaFoldDB" id="A0A4W5L509"/>
<dbReference type="PANTHER" id="PTHR24214:SF0">
    <property type="entry name" value="PDZ AND LIM DOMAIN PROTEIN 7"/>
    <property type="match status" value="1"/>
</dbReference>
<keyword evidence="3" id="KW-0440">LIM domain</keyword>
<evidence type="ECO:0000313" key="6">
    <source>
        <dbReference type="Ensembl" id="ENSHHUP00000020416.1"/>
    </source>
</evidence>
<keyword evidence="3" id="KW-0479">Metal-binding</keyword>
<name>A0A4W5L509_9TELE</name>
<evidence type="ECO:0000256" key="1">
    <source>
        <dbReference type="ARBA" id="ARBA00004245"/>
    </source>
</evidence>
<reference evidence="6" key="2">
    <citation type="submission" date="2025-08" db="UniProtKB">
        <authorList>
            <consortium name="Ensembl"/>
        </authorList>
    </citation>
    <scope>IDENTIFICATION</scope>
</reference>
<feature type="region of interest" description="Disordered" evidence="5">
    <location>
        <begin position="37"/>
        <end position="71"/>
    </location>
</feature>
<keyword evidence="3" id="KW-0862">Zinc</keyword>
<sequence length="86" mass="9288">KPDASKTPAPVRAGPLVRPPWVTDPGFADRYAPDKTSTVLTQHRQPAQPTPMQNRSSILQAAQQAPEDSGRTPLCGACNKIIRCEP</sequence>
<dbReference type="GO" id="GO:0030018">
    <property type="term" value="C:Z disc"/>
    <property type="evidence" value="ECO:0007669"/>
    <property type="project" value="TreeGrafter"/>
</dbReference>
<keyword evidence="4" id="KW-0963">Cytoplasm</keyword>
<dbReference type="Proteomes" id="UP000314982">
    <property type="component" value="Unassembled WGS sequence"/>
</dbReference>
<evidence type="ECO:0000256" key="2">
    <source>
        <dbReference type="ARBA" id="ARBA00022737"/>
    </source>
</evidence>
<dbReference type="PANTHER" id="PTHR24214">
    <property type="entry name" value="PDZ AND LIM DOMAIN PROTEIN ZASP"/>
    <property type="match status" value="1"/>
</dbReference>
<organism evidence="6 7">
    <name type="scientific">Hucho hucho</name>
    <name type="common">huchen</name>
    <dbReference type="NCBI Taxonomy" id="62062"/>
    <lineage>
        <taxon>Eukaryota</taxon>
        <taxon>Metazoa</taxon>
        <taxon>Chordata</taxon>
        <taxon>Craniata</taxon>
        <taxon>Vertebrata</taxon>
        <taxon>Euteleostomi</taxon>
        <taxon>Actinopterygii</taxon>
        <taxon>Neopterygii</taxon>
        <taxon>Teleostei</taxon>
        <taxon>Protacanthopterygii</taxon>
        <taxon>Salmoniformes</taxon>
        <taxon>Salmonidae</taxon>
        <taxon>Salmoninae</taxon>
        <taxon>Hucho</taxon>
    </lineage>
</organism>
<dbReference type="GO" id="GO:0001725">
    <property type="term" value="C:stress fiber"/>
    <property type="evidence" value="ECO:0007669"/>
    <property type="project" value="TreeGrafter"/>
</dbReference>
<evidence type="ECO:0000256" key="4">
    <source>
        <dbReference type="ARBA" id="ARBA00023212"/>
    </source>
</evidence>
<keyword evidence="2" id="KW-0677">Repeat</keyword>
<dbReference type="GO" id="GO:0061061">
    <property type="term" value="P:muscle structure development"/>
    <property type="evidence" value="ECO:0007669"/>
    <property type="project" value="TreeGrafter"/>
</dbReference>
<keyword evidence="7" id="KW-1185">Reference proteome</keyword>
<proteinExistence type="predicted"/>
<evidence type="ECO:0000256" key="3">
    <source>
        <dbReference type="ARBA" id="ARBA00023038"/>
    </source>
</evidence>
<dbReference type="GeneTree" id="ENSGT00940000159626"/>
<feature type="region of interest" description="Disordered" evidence="5">
    <location>
        <begin position="1"/>
        <end position="23"/>
    </location>
</feature>
<dbReference type="Ensembl" id="ENSHHUT00000021172.1">
    <property type="protein sequence ID" value="ENSHHUP00000020416.1"/>
    <property type="gene ID" value="ENSHHUG00000012779.1"/>
</dbReference>
<dbReference type="GO" id="GO:0007507">
    <property type="term" value="P:heart development"/>
    <property type="evidence" value="ECO:0007669"/>
    <property type="project" value="TreeGrafter"/>
</dbReference>
<keyword evidence="4" id="KW-0206">Cytoskeleton</keyword>
<dbReference type="GO" id="GO:0005912">
    <property type="term" value="C:adherens junction"/>
    <property type="evidence" value="ECO:0007669"/>
    <property type="project" value="TreeGrafter"/>
</dbReference>
<dbReference type="GO" id="GO:0003779">
    <property type="term" value="F:actin binding"/>
    <property type="evidence" value="ECO:0007669"/>
    <property type="project" value="TreeGrafter"/>
</dbReference>
<evidence type="ECO:0000313" key="7">
    <source>
        <dbReference type="Proteomes" id="UP000314982"/>
    </source>
</evidence>
<dbReference type="GO" id="GO:0031941">
    <property type="term" value="C:filamentous actin"/>
    <property type="evidence" value="ECO:0007669"/>
    <property type="project" value="TreeGrafter"/>
</dbReference>
<dbReference type="GO" id="GO:0051371">
    <property type="term" value="F:muscle alpha-actinin binding"/>
    <property type="evidence" value="ECO:0007669"/>
    <property type="project" value="TreeGrafter"/>
</dbReference>
<comment type="subcellular location">
    <subcellularLocation>
        <location evidence="1">Cytoplasm</location>
        <location evidence="1">Cytoskeleton</location>
    </subcellularLocation>
</comment>
<accession>A0A4W5L509</accession>
<dbReference type="GO" id="GO:0030036">
    <property type="term" value="P:actin cytoskeleton organization"/>
    <property type="evidence" value="ECO:0007669"/>
    <property type="project" value="TreeGrafter"/>
</dbReference>
<dbReference type="STRING" id="62062.ENSHHUP00000020416"/>